<dbReference type="SUPFAM" id="SSF46689">
    <property type="entry name" value="Homeodomain-like"/>
    <property type="match status" value="1"/>
</dbReference>
<dbReference type="Proteomes" id="UP000055060">
    <property type="component" value="Unassembled WGS sequence"/>
</dbReference>
<dbReference type="InterPro" id="IPR001647">
    <property type="entry name" value="HTH_TetR"/>
</dbReference>
<dbReference type="InterPro" id="IPR050109">
    <property type="entry name" value="HTH-type_TetR-like_transc_reg"/>
</dbReference>
<dbReference type="PANTHER" id="PTHR30055">
    <property type="entry name" value="HTH-TYPE TRANSCRIPTIONAL REGULATOR RUTR"/>
    <property type="match status" value="1"/>
</dbReference>
<dbReference type="PROSITE" id="PS50977">
    <property type="entry name" value="HTH_TETR_2"/>
    <property type="match status" value="1"/>
</dbReference>
<keyword evidence="1" id="KW-0805">Transcription regulation</keyword>
<evidence type="ECO:0000256" key="2">
    <source>
        <dbReference type="ARBA" id="ARBA00023125"/>
    </source>
</evidence>
<accession>A0A0S7B6Q8</accession>
<feature type="DNA-binding region" description="H-T-H motif" evidence="4">
    <location>
        <begin position="27"/>
        <end position="46"/>
    </location>
</feature>
<evidence type="ECO:0000259" key="5">
    <source>
        <dbReference type="PROSITE" id="PS50977"/>
    </source>
</evidence>
<proteinExistence type="predicted"/>
<organism evidence="6">
    <name type="scientific">Longilinea arvoryzae</name>
    <dbReference type="NCBI Taxonomy" id="360412"/>
    <lineage>
        <taxon>Bacteria</taxon>
        <taxon>Bacillati</taxon>
        <taxon>Chloroflexota</taxon>
        <taxon>Anaerolineae</taxon>
        <taxon>Anaerolineales</taxon>
        <taxon>Anaerolineaceae</taxon>
        <taxon>Longilinea</taxon>
    </lineage>
</organism>
<dbReference type="PANTHER" id="PTHR30055:SF146">
    <property type="entry name" value="HTH-TYPE TRANSCRIPTIONAL DUAL REGULATOR CECR"/>
    <property type="match status" value="1"/>
</dbReference>
<protein>
    <submittedName>
        <fullName evidence="6">Transcriptional regulator, TetR family</fullName>
    </submittedName>
</protein>
<name>A0A0S7B6Q8_9CHLR</name>
<dbReference type="STRING" id="360412.LARV_00619"/>
<reference evidence="6" key="1">
    <citation type="submission" date="2015-07" db="EMBL/GenBank/DDBJ databases">
        <title>Draft Genome Sequences of Anaerolinea thermolimosa IMO-1, Bellilinea caldifistulae GOMI-1, Leptolinea tardivitalis YMTK-2, Levilinea saccharolytica KIBI-1,Longilinea arvoryzae KOME-1, Previously Described as Members of the Anaerolineaceae (Chloroflexi).</title>
        <authorList>
            <person name="Sekiguchi Y."/>
            <person name="Ohashi A."/>
            <person name="Matsuura N."/>
            <person name="Tourlousse M.D."/>
        </authorList>
    </citation>
    <scope>NUCLEOTIDE SEQUENCE [LARGE SCALE GENOMIC DNA]</scope>
    <source>
        <strain evidence="6">KOME-1</strain>
    </source>
</reference>
<dbReference type="GO" id="GO:0000976">
    <property type="term" value="F:transcription cis-regulatory region binding"/>
    <property type="evidence" value="ECO:0007669"/>
    <property type="project" value="TreeGrafter"/>
</dbReference>
<dbReference type="SUPFAM" id="SSF48498">
    <property type="entry name" value="Tetracyclin repressor-like, C-terminal domain"/>
    <property type="match status" value="1"/>
</dbReference>
<dbReference type="Pfam" id="PF00440">
    <property type="entry name" value="TetR_N"/>
    <property type="match status" value="1"/>
</dbReference>
<feature type="domain" description="HTH tetR-type" evidence="5">
    <location>
        <begin position="4"/>
        <end position="64"/>
    </location>
</feature>
<evidence type="ECO:0000256" key="1">
    <source>
        <dbReference type="ARBA" id="ARBA00023015"/>
    </source>
</evidence>
<sequence length="192" mass="21064">MCGMDNQSILLQVALELFAARGYDGVGVQEIAEAAGVTKPTLYHYFGSKAGLLTALLDEQHEPLNRAVAGAAGYHGDLPGALEALARAYFDFARAHPAFYRMQLGMYFAPRESEAWQQVAGRNEQQYQAVAHLFASAVGDHGNLSGRQELFAAIFIGSLNNCIALWLNGRVDLNDELVYRVVRQFQYGIYSG</sequence>
<dbReference type="Gene3D" id="1.10.357.10">
    <property type="entry name" value="Tetracycline Repressor, domain 2"/>
    <property type="match status" value="1"/>
</dbReference>
<dbReference type="Pfam" id="PF13305">
    <property type="entry name" value="TetR_C_33"/>
    <property type="match status" value="1"/>
</dbReference>
<keyword evidence="7" id="KW-1185">Reference proteome</keyword>
<evidence type="ECO:0000313" key="6">
    <source>
        <dbReference type="EMBL" id="GAP12879.1"/>
    </source>
</evidence>
<dbReference type="InterPro" id="IPR009057">
    <property type="entry name" value="Homeodomain-like_sf"/>
</dbReference>
<dbReference type="EMBL" id="DF967972">
    <property type="protein sequence ID" value="GAP12879.1"/>
    <property type="molecule type" value="Genomic_DNA"/>
</dbReference>
<dbReference type="PRINTS" id="PR00455">
    <property type="entry name" value="HTHTETR"/>
</dbReference>
<evidence type="ECO:0000256" key="3">
    <source>
        <dbReference type="ARBA" id="ARBA00023163"/>
    </source>
</evidence>
<evidence type="ECO:0000256" key="4">
    <source>
        <dbReference type="PROSITE-ProRule" id="PRU00335"/>
    </source>
</evidence>
<dbReference type="GO" id="GO:0003700">
    <property type="term" value="F:DNA-binding transcription factor activity"/>
    <property type="evidence" value="ECO:0007669"/>
    <property type="project" value="TreeGrafter"/>
</dbReference>
<keyword evidence="3" id="KW-0804">Transcription</keyword>
<evidence type="ECO:0000313" key="7">
    <source>
        <dbReference type="Proteomes" id="UP000055060"/>
    </source>
</evidence>
<dbReference type="InterPro" id="IPR036271">
    <property type="entry name" value="Tet_transcr_reg_TetR-rel_C_sf"/>
</dbReference>
<dbReference type="InterPro" id="IPR025996">
    <property type="entry name" value="MT1864/Rv1816-like_C"/>
</dbReference>
<dbReference type="AlphaFoldDB" id="A0A0S7B6Q8"/>
<keyword evidence="2 4" id="KW-0238">DNA-binding</keyword>
<gene>
    <name evidence="6" type="ORF">LARV_00619</name>
</gene>